<evidence type="ECO:0000313" key="15">
    <source>
        <dbReference type="EMBL" id="KEI72380.1"/>
    </source>
</evidence>
<dbReference type="eggNOG" id="COG0591">
    <property type="taxonomic scope" value="Bacteria"/>
</dbReference>
<evidence type="ECO:0000256" key="12">
    <source>
        <dbReference type="ARBA" id="ARBA00033708"/>
    </source>
</evidence>
<dbReference type="GO" id="GO:0015293">
    <property type="term" value="F:symporter activity"/>
    <property type="evidence" value="ECO:0007669"/>
    <property type="project" value="UniProtKB-KW"/>
</dbReference>
<accession>A0A081KE04</accession>
<reference evidence="15 16" key="1">
    <citation type="submission" date="2014-06" db="EMBL/GenBank/DDBJ databases">
        <title>Whole Genome Sequences of Three Symbiotic Endozoicomonas Bacteria.</title>
        <authorList>
            <person name="Neave M.J."/>
            <person name="Apprill A."/>
            <person name="Voolstra C.R."/>
        </authorList>
    </citation>
    <scope>NUCLEOTIDE SEQUENCE [LARGE SCALE GENOMIC DNA]</scope>
    <source>
        <strain evidence="15 16">DSM 22380</strain>
    </source>
</reference>
<evidence type="ECO:0008006" key="17">
    <source>
        <dbReference type="Google" id="ProtNLM"/>
    </source>
</evidence>
<dbReference type="STRING" id="305900.GV64_18055"/>
<evidence type="ECO:0000313" key="16">
    <source>
        <dbReference type="Proteomes" id="UP000027997"/>
    </source>
</evidence>
<comment type="similarity">
    <text evidence="2 13">Belongs to the sodium:solute symporter (SSF) (TC 2.A.21) family.</text>
</comment>
<dbReference type="Gene3D" id="1.20.1730.10">
    <property type="entry name" value="Sodium/glucose cotransporter"/>
    <property type="match status" value="1"/>
</dbReference>
<feature type="transmembrane region" description="Helical" evidence="14">
    <location>
        <begin position="44"/>
        <end position="67"/>
    </location>
</feature>
<evidence type="ECO:0000256" key="13">
    <source>
        <dbReference type="RuleBase" id="RU362091"/>
    </source>
</evidence>
<dbReference type="EMBL" id="JOJP01000001">
    <property type="protein sequence ID" value="KEI72380.1"/>
    <property type="molecule type" value="Genomic_DNA"/>
</dbReference>
<keyword evidence="5 14" id="KW-0812">Transmembrane</keyword>
<evidence type="ECO:0000256" key="8">
    <source>
        <dbReference type="ARBA" id="ARBA00023053"/>
    </source>
</evidence>
<feature type="transmembrane region" description="Helical" evidence="14">
    <location>
        <begin position="124"/>
        <end position="144"/>
    </location>
</feature>
<dbReference type="InterPro" id="IPR001734">
    <property type="entry name" value="Na/solute_symporter"/>
</dbReference>
<gene>
    <name evidence="15" type="ORF">GV64_18055</name>
</gene>
<evidence type="ECO:0000256" key="7">
    <source>
        <dbReference type="ARBA" id="ARBA00022989"/>
    </source>
</evidence>
<feature type="transmembrane region" description="Helical" evidence="14">
    <location>
        <begin position="273"/>
        <end position="295"/>
    </location>
</feature>
<proteinExistence type="inferred from homology"/>
<comment type="catalytic activity">
    <reaction evidence="12">
        <text>L-proline(in) + Na(+)(in) = L-proline(out) + Na(+)(out)</text>
        <dbReference type="Rhea" id="RHEA:28967"/>
        <dbReference type="ChEBI" id="CHEBI:29101"/>
        <dbReference type="ChEBI" id="CHEBI:60039"/>
    </reaction>
</comment>
<keyword evidence="16" id="KW-1185">Reference proteome</keyword>
<dbReference type="RefSeq" id="WP_020583695.1">
    <property type="nucleotide sequence ID" value="NZ_JOJP01000001.1"/>
</dbReference>
<feature type="transmembrane region" description="Helical" evidence="14">
    <location>
        <begin position="236"/>
        <end position="253"/>
    </location>
</feature>
<evidence type="ECO:0000256" key="9">
    <source>
        <dbReference type="ARBA" id="ARBA00023065"/>
    </source>
</evidence>
<keyword evidence="9" id="KW-0406">Ion transport</keyword>
<evidence type="ECO:0000256" key="1">
    <source>
        <dbReference type="ARBA" id="ARBA00004651"/>
    </source>
</evidence>
<organism evidence="15 16">
    <name type="scientific">Endozoicomonas elysicola</name>
    <dbReference type="NCBI Taxonomy" id="305900"/>
    <lineage>
        <taxon>Bacteria</taxon>
        <taxon>Pseudomonadati</taxon>
        <taxon>Pseudomonadota</taxon>
        <taxon>Gammaproteobacteria</taxon>
        <taxon>Oceanospirillales</taxon>
        <taxon>Endozoicomonadaceae</taxon>
        <taxon>Endozoicomonas</taxon>
    </lineage>
</organism>
<feature type="transmembrane region" description="Helical" evidence="14">
    <location>
        <begin position="366"/>
        <end position="387"/>
    </location>
</feature>
<dbReference type="PANTHER" id="PTHR48086:SF3">
    <property type="entry name" value="SODIUM_PROLINE SYMPORTER"/>
    <property type="match status" value="1"/>
</dbReference>
<dbReference type="InterPro" id="IPR038377">
    <property type="entry name" value="Na/Glc_symporter_sf"/>
</dbReference>
<evidence type="ECO:0000256" key="6">
    <source>
        <dbReference type="ARBA" id="ARBA00022847"/>
    </source>
</evidence>
<comment type="caution">
    <text evidence="15">The sequence shown here is derived from an EMBL/GenBank/DDBJ whole genome shotgun (WGS) entry which is preliminary data.</text>
</comment>
<keyword evidence="7 14" id="KW-1133">Transmembrane helix</keyword>
<comment type="subcellular location">
    <subcellularLocation>
        <location evidence="1">Cell membrane</location>
        <topology evidence="1">Multi-pass membrane protein</topology>
    </subcellularLocation>
</comment>
<name>A0A081KE04_9GAMM</name>
<evidence type="ECO:0000256" key="10">
    <source>
        <dbReference type="ARBA" id="ARBA00023136"/>
    </source>
</evidence>
<evidence type="ECO:0000256" key="4">
    <source>
        <dbReference type="ARBA" id="ARBA00022475"/>
    </source>
</evidence>
<feature type="transmembrane region" description="Helical" evidence="14">
    <location>
        <begin position="159"/>
        <end position="178"/>
    </location>
</feature>
<keyword evidence="8" id="KW-0915">Sodium</keyword>
<dbReference type="Proteomes" id="UP000027997">
    <property type="component" value="Unassembled WGS sequence"/>
</dbReference>
<keyword evidence="10 14" id="KW-0472">Membrane</keyword>
<sequence>MPSIAFSLINIAVYLLILIPVCIKAKRSSLQHSAADHYLANRSLGFMVLFLTIYATTFSGNILGVSGQAYRTGFTWVMFAGLVAAITTSFHLVVPKLRPLSVKYHFITPGDWIRYRFGPDANTLRVLVSIVLILSLGNFLFAQLKAAGEIIVVMTQETIPYEFGVLGFALVILTYDILGGLRAVAWTDMIQGLIMLAGFTCLGLWIIDTSGGMEKLSTSIALQRPESTQIPGTTTLIQWFSLMFLGGLSITIYPQTLQRIFAASSDKALYQSLAAMGIVALFTSTIFLFTGWVAIPLFSLDPGFQADQVLPRLLEHWAASNIWNRISAMMVLLSILAAIMSTADSVLLSLVSMIRHDLLKSTKREGLKFDTVITIILMSLIAILALYRDITLWRLIELKLELLIQCFPAFILSLHWRKVTSLPILAGLLAGLLILAFMLTADIKQIFGINAGLIALAGNMTLIICIYFIQKLAPPKALSNQLVSK</sequence>
<feature type="transmembrane region" description="Helical" evidence="14">
    <location>
        <begin position="326"/>
        <end position="354"/>
    </location>
</feature>
<feature type="transmembrane region" description="Helical" evidence="14">
    <location>
        <begin position="421"/>
        <end position="441"/>
    </location>
</feature>
<dbReference type="PANTHER" id="PTHR48086">
    <property type="entry name" value="SODIUM/PROLINE SYMPORTER-RELATED"/>
    <property type="match status" value="1"/>
</dbReference>
<dbReference type="PROSITE" id="PS50283">
    <property type="entry name" value="NA_SOLUT_SYMP_3"/>
    <property type="match status" value="1"/>
</dbReference>
<dbReference type="GO" id="GO:0005886">
    <property type="term" value="C:plasma membrane"/>
    <property type="evidence" value="ECO:0007669"/>
    <property type="project" value="UniProtKB-SubCell"/>
</dbReference>
<feature type="transmembrane region" description="Helical" evidence="14">
    <location>
        <begin position="73"/>
        <end position="94"/>
    </location>
</feature>
<dbReference type="CDD" id="cd10322">
    <property type="entry name" value="SLC5sbd"/>
    <property type="match status" value="1"/>
</dbReference>
<dbReference type="InterPro" id="IPR050277">
    <property type="entry name" value="Sodium:Solute_Symporter"/>
</dbReference>
<evidence type="ECO:0000256" key="3">
    <source>
        <dbReference type="ARBA" id="ARBA00022448"/>
    </source>
</evidence>
<keyword evidence="11" id="KW-0739">Sodium transport</keyword>
<feature type="transmembrane region" description="Helical" evidence="14">
    <location>
        <begin position="190"/>
        <end position="207"/>
    </location>
</feature>
<feature type="transmembrane region" description="Helical" evidence="14">
    <location>
        <begin position="6"/>
        <end position="23"/>
    </location>
</feature>
<dbReference type="AlphaFoldDB" id="A0A081KE04"/>
<keyword evidence="4" id="KW-1003">Cell membrane</keyword>
<evidence type="ECO:0000256" key="11">
    <source>
        <dbReference type="ARBA" id="ARBA00023201"/>
    </source>
</evidence>
<evidence type="ECO:0000256" key="2">
    <source>
        <dbReference type="ARBA" id="ARBA00006434"/>
    </source>
</evidence>
<dbReference type="Pfam" id="PF00474">
    <property type="entry name" value="SSF"/>
    <property type="match status" value="1"/>
</dbReference>
<dbReference type="GO" id="GO:0006814">
    <property type="term" value="P:sodium ion transport"/>
    <property type="evidence" value="ECO:0007669"/>
    <property type="project" value="UniProtKB-KW"/>
</dbReference>
<evidence type="ECO:0000256" key="5">
    <source>
        <dbReference type="ARBA" id="ARBA00022692"/>
    </source>
</evidence>
<protein>
    <recommendedName>
        <fullName evidence="17">Sodium:pantothenate symporter</fullName>
    </recommendedName>
</protein>
<feature type="transmembrane region" description="Helical" evidence="14">
    <location>
        <begin position="447"/>
        <end position="469"/>
    </location>
</feature>
<keyword evidence="3" id="KW-0813">Transport</keyword>
<keyword evidence="6" id="KW-0769">Symport</keyword>
<evidence type="ECO:0000256" key="14">
    <source>
        <dbReference type="SAM" id="Phobius"/>
    </source>
</evidence>